<feature type="compositionally biased region" description="Basic residues" evidence="16">
    <location>
        <begin position="447"/>
        <end position="468"/>
    </location>
</feature>
<evidence type="ECO:0000256" key="9">
    <source>
        <dbReference type="ARBA" id="ARBA00022833"/>
    </source>
</evidence>
<evidence type="ECO:0000256" key="7">
    <source>
        <dbReference type="ARBA" id="ARBA00022801"/>
    </source>
</evidence>
<keyword evidence="4" id="KW-0272">Extracellular matrix</keyword>
<comment type="function">
    <text evidence="15">Extracellular matrix serine protease secreted by pioneer neurons that plays a role in layering of neurons in the cerebral cortex and cerebellum by coordinating cell positioning during neurodevelopment. Regulates microtubule function in neurons and neuronal migration. Binding to the extracellular domains of lipoprotein receptors VLDLR and LRP8/APOER2 induces tyrosine phosphorylation of DAB1 and modulation of TAU phosphorylation. Affects migration of sympathetic preganglionic neurons in the spinal cord, where it seems to act as a barrier to neuronal migration. Enzymatic activity is important for the modulation of cell adhesion.</text>
</comment>
<evidence type="ECO:0000313" key="18">
    <source>
        <dbReference type="RefSeq" id="XP_014667116.1"/>
    </source>
</evidence>
<keyword evidence="17" id="KW-1185">Reference proteome</keyword>
<keyword evidence="3" id="KW-0964">Secreted</keyword>
<dbReference type="InterPro" id="IPR034968">
    <property type="entry name" value="Reelin"/>
</dbReference>
<gene>
    <name evidence="18" type="primary">LOC106808779</name>
</gene>
<keyword evidence="7" id="KW-0378">Hydrolase</keyword>
<dbReference type="Gene3D" id="2.60.120.260">
    <property type="entry name" value="Galactose-binding domain-like"/>
    <property type="match status" value="3"/>
</dbReference>
<proteinExistence type="inferred from homology"/>
<keyword evidence="5" id="KW-0645">Protease</keyword>
<organism evidence="17 18">
    <name type="scientific">Priapulus caudatus</name>
    <name type="common">Priapulid worm</name>
    <dbReference type="NCBI Taxonomy" id="37621"/>
    <lineage>
        <taxon>Eukaryota</taxon>
        <taxon>Metazoa</taxon>
        <taxon>Ecdysozoa</taxon>
        <taxon>Scalidophora</taxon>
        <taxon>Priapulida</taxon>
        <taxon>Priapulimorpha</taxon>
        <taxon>Priapulimorphida</taxon>
        <taxon>Priapulidae</taxon>
        <taxon>Priapulus</taxon>
    </lineage>
</organism>
<evidence type="ECO:0000256" key="4">
    <source>
        <dbReference type="ARBA" id="ARBA00022530"/>
    </source>
</evidence>
<evidence type="ECO:0000256" key="12">
    <source>
        <dbReference type="ARBA" id="ARBA00023773"/>
    </source>
</evidence>
<keyword evidence="11" id="KW-0130">Cell adhesion</keyword>
<evidence type="ECO:0000256" key="2">
    <source>
        <dbReference type="ARBA" id="ARBA00022473"/>
    </source>
</evidence>
<accession>A0ABM1E4J5</accession>
<evidence type="ECO:0000256" key="14">
    <source>
        <dbReference type="ARBA" id="ARBA00044961"/>
    </source>
</evidence>
<feature type="region of interest" description="Disordered" evidence="16">
    <location>
        <begin position="415"/>
        <end position="468"/>
    </location>
</feature>
<dbReference type="Proteomes" id="UP000695022">
    <property type="component" value="Unplaced"/>
</dbReference>
<feature type="compositionally biased region" description="Basic and acidic residues" evidence="16">
    <location>
        <begin position="415"/>
        <end position="425"/>
    </location>
</feature>
<comment type="subcellular location">
    <subcellularLocation>
        <location evidence="1">Secreted</location>
        <location evidence="1">Extracellular space</location>
        <location evidence="1">Extracellular matrix</location>
    </subcellularLocation>
</comment>
<keyword evidence="6" id="KW-0479">Metal-binding</keyword>
<dbReference type="Pfam" id="PF23106">
    <property type="entry name" value="EGF_Teneurin"/>
    <property type="match status" value="1"/>
</dbReference>
<evidence type="ECO:0000256" key="10">
    <source>
        <dbReference type="ARBA" id="ARBA00022837"/>
    </source>
</evidence>
<evidence type="ECO:0000256" key="8">
    <source>
        <dbReference type="ARBA" id="ARBA00022825"/>
    </source>
</evidence>
<evidence type="ECO:0000256" key="13">
    <source>
        <dbReference type="ARBA" id="ARBA00023900"/>
    </source>
</evidence>
<evidence type="ECO:0000256" key="5">
    <source>
        <dbReference type="ARBA" id="ARBA00022670"/>
    </source>
</evidence>
<evidence type="ECO:0000256" key="16">
    <source>
        <dbReference type="SAM" id="MobiDB-lite"/>
    </source>
</evidence>
<dbReference type="PANTHER" id="PTHR11841">
    <property type="entry name" value="REELIN"/>
    <property type="match status" value="1"/>
</dbReference>
<protein>
    <recommendedName>
        <fullName evidence="13">Reelin</fullName>
    </recommendedName>
</protein>
<comment type="subunit">
    <text evidence="14">Oligomer of disulfide-linked homodimers.</text>
</comment>
<name>A0ABM1E4J5_PRICU</name>
<keyword evidence="8" id="KW-0720">Serine protease</keyword>
<comment type="similarity">
    <text evidence="12">Belongs to the reelin family.</text>
</comment>
<evidence type="ECO:0000256" key="1">
    <source>
        <dbReference type="ARBA" id="ARBA00004498"/>
    </source>
</evidence>
<keyword evidence="10" id="KW-0106">Calcium</keyword>
<dbReference type="GeneID" id="106808779"/>
<reference evidence="18" key="1">
    <citation type="submission" date="2025-08" db="UniProtKB">
        <authorList>
            <consortium name="RefSeq"/>
        </authorList>
    </citation>
    <scope>IDENTIFICATION</scope>
</reference>
<evidence type="ECO:0000256" key="6">
    <source>
        <dbReference type="ARBA" id="ARBA00022723"/>
    </source>
</evidence>
<evidence type="ECO:0000256" key="3">
    <source>
        <dbReference type="ARBA" id="ARBA00022525"/>
    </source>
</evidence>
<dbReference type="PANTHER" id="PTHR11841:SF1">
    <property type="entry name" value="REELIN"/>
    <property type="match status" value="1"/>
</dbReference>
<evidence type="ECO:0000313" key="17">
    <source>
        <dbReference type="Proteomes" id="UP000695022"/>
    </source>
</evidence>
<dbReference type="Pfam" id="PF21471">
    <property type="entry name" value="Reelin_subrepeat-B"/>
    <property type="match status" value="3"/>
</dbReference>
<dbReference type="InterPro" id="IPR049419">
    <property type="entry name" value="Reelin_subrepeat-B"/>
</dbReference>
<keyword evidence="2" id="KW-0217">Developmental protein</keyword>
<keyword evidence="9" id="KW-0862">Zinc</keyword>
<dbReference type="RefSeq" id="XP_014667116.1">
    <property type="nucleotide sequence ID" value="XM_014811630.1"/>
</dbReference>
<evidence type="ECO:0000256" key="15">
    <source>
        <dbReference type="ARBA" id="ARBA00046064"/>
    </source>
</evidence>
<evidence type="ECO:0000256" key="11">
    <source>
        <dbReference type="ARBA" id="ARBA00022889"/>
    </source>
</evidence>
<sequence length="468" mass="52103">MDLRDSSFLQCHVQLGGSSNQSGCSTPTSRDQSVFIHYSTDKGTSWMQLRELGYDSYTRPRLLHVALPPSAKTKTTRVKFWQPTSDDRPAWALDNCFIGGSEISPASLEWMPDREGDDEVTVPWIFHPGGRRLGGYCSERGDAIVWGNDSPSKSITLKPVIVDENYMMQFKIAVGCAERFLCCGANNSVALEYNVDPGTDNWHLLTPACHPGNSGNSGGGGSDRCTPGEFATASVYGTDVYTRWTRVTLPLPEHAFSGSTQFRFIQPPAGNEDTPSWAIRDIYVGEACPDMCSGHGVCSAGRCICEDGFEGETWKVAEVTAEVSFALRLGSRFNDSTCNVEQTPDRAVVVRYSTDGGTTWRTISVHDPAEYLTPRRVELNLPEGAKKYHSQLSWWQPNHSGRHRDQWALDNVEIRPSRRTDDQRRQQQMTAVSQPPYTDNCPPPGCKGRRGNARRRHKREVMRRRGGG</sequence>